<keyword evidence="11 16" id="KW-1133">Transmembrane helix</keyword>
<evidence type="ECO:0000256" key="14">
    <source>
        <dbReference type="ARBA" id="ARBA00023180"/>
    </source>
</evidence>
<dbReference type="Gene3D" id="1.10.510.10">
    <property type="entry name" value="Transferase(Phosphotransferase) domain 1"/>
    <property type="match status" value="1"/>
</dbReference>
<feature type="transmembrane region" description="Helical" evidence="16">
    <location>
        <begin position="291"/>
        <end position="316"/>
    </location>
</feature>
<dbReference type="Gene3D" id="3.30.200.20">
    <property type="entry name" value="Phosphorylase Kinase, domain 1"/>
    <property type="match status" value="1"/>
</dbReference>
<evidence type="ECO:0000256" key="1">
    <source>
        <dbReference type="ARBA" id="ARBA00004479"/>
    </source>
</evidence>
<evidence type="ECO:0000256" key="11">
    <source>
        <dbReference type="ARBA" id="ARBA00022989"/>
    </source>
</evidence>
<dbReference type="Pfam" id="PF08263">
    <property type="entry name" value="LRRNT_2"/>
    <property type="match status" value="1"/>
</dbReference>
<dbReference type="SUPFAM" id="SSF52058">
    <property type="entry name" value="L domain-like"/>
    <property type="match status" value="1"/>
</dbReference>
<dbReference type="InterPro" id="IPR032675">
    <property type="entry name" value="LRR_dom_sf"/>
</dbReference>
<evidence type="ECO:0000256" key="5">
    <source>
        <dbReference type="ARBA" id="ARBA00022692"/>
    </source>
</evidence>
<comment type="subcellular location">
    <subcellularLocation>
        <location evidence="1">Membrane</location>
        <topology evidence="1">Single-pass type I membrane protein</topology>
    </subcellularLocation>
</comment>
<evidence type="ECO:0000256" key="7">
    <source>
        <dbReference type="ARBA" id="ARBA00022737"/>
    </source>
</evidence>
<dbReference type="PROSITE" id="PS00107">
    <property type="entry name" value="PROTEIN_KINASE_ATP"/>
    <property type="match status" value="1"/>
</dbReference>
<dbReference type="Pfam" id="PF13855">
    <property type="entry name" value="LRR_8"/>
    <property type="match status" value="1"/>
</dbReference>
<sequence length="657" mass="72379">MLNNRNQEVQRRTLAGEKKPYDHNYNRCFLMRNLSSCCIYLLLTTLFQHVPSYALSPDGEALLAFKRGLFNANQILSSWNESHPNPCLWWGVSCLPQSDRVYILNIPRRNLRGFISPEIGKLDQLQRLGLHYNNLYGPIPWEISKCINLKALYLRGNFLTGRIPGELGNLQNLKILDVSNNGLTGSIPQSIGYLSQLVFLNVSANFLVGKIPTVGVLAKFGILSFSSNPGLCGLQVNVVCQSIPPSSAPNASIFLPPQISPALAPAPDVEPLPLAGLTNGSTTAGRYANSLLISAMGTVGIALLVAVICFLGFFIYKKRCSNLHQVVQSNNADGSKLVMFHSDLPYTKDAVIKRIESLGDADIIGSGGFGTVYRLVMDDGCMFAVKSIAKQGVSSARLFEQELGILGSFKHRNLVNLRGYCNAPTANLLIYDYLTRGNLDDNLHERSPTQERLSWNTRIKIAIGSARGIAYLHHDCVPRIIHRDIKSSNVLLDENLEPHVSDFGLAKLLEDNSSHVTTIVAGTFGYLAPEYMQSGRATEKGDVYSYGVMLLELISGKRPTDASLIEKGLHLVSWATACIRNNQIEDLVEKSCLEEVPIERIESTLRIALQCISPLPEERPTMDRVVQLLEADSLSSCPSDLSNFYNSPISDQGGRER</sequence>
<evidence type="ECO:0000256" key="3">
    <source>
        <dbReference type="ARBA" id="ARBA00022614"/>
    </source>
</evidence>
<evidence type="ECO:0000256" key="10">
    <source>
        <dbReference type="ARBA" id="ARBA00022840"/>
    </source>
</evidence>
<dbReference type="PROSITE" id="PS00108">
    <property type="entry name" value="PROTEIN_KINASE_ST"/>
    <property type="match status" value="1"/>
</dbReference>
<dbReference type="InterPro" id="IPR017441">
    <property type="entry name" value="Protein_kinase_ATP_BS"/>
</dbReference>
<reference evidence="18" key="1">
    <citation type="submission" date="2016-04" db="EMBL/GenBank/DDBJ databases">
        <authorList>
            <person name="Evans L.H."/>
            <person name="Alamgir A."/>
            <person name="Owens N."/>
            <person name="Weber N.D."/>
            <person name="Virtaneva K."/>
            <person name="Barbian K."/>
            <person name="Babar A."/>
            <person name="Rosenke K."/>
        </authorList>
    </citation>
    <scope>NUCLEOTIDE SEQUENCE</scope>
    <source>
        <strain evidence="18">Antarctic moss No.L</strain>
    </source>
</reference>
<dbReference type="PANTHER" id="PTHR48056:SF77">
    <property type="entry name" value="PROTEIN KINASE DOMAIN-CONTAINING PROTEIN"/>
    <property type="match status" value="1"/>
</dbReference>
<dbReference type="InterPro" id="IPR013210">
    <property type="entry name" value="LRR_N_plant-typ"/>
</dbReference>
<dbReference type="PANTHER" id="PTHR48056">
    <property type="entry name" value="LRR RECEPTOR-LIKE SERINE/THREONINE-PROTEIN KINASE-RELATED"/>
    <property type="match status" value="1"/>
</dbReference>
<dbReference type="InterPro" id="IPR001611">
    <property type="entry name" value="Leu-rich_rpt"/>
</dbReference>
<evidence type="ECO:0000256" key="6">
    <source>
        <dbReference type="ARBA" id="ARBA00022729"/>
    </source>
</evidence>
<evidence type="ECO:0000256" key="9">
    <source>
        <dbReference type="ARBA" id="ARBA00022777"/>
    </source>
</evidence>
<evidence type="ECO:0000256" key="8">
    <source>
        <dbReference type="ARBA" id="ARBA00022741"/>
    </source>
</evidence>
<accession>A0A1P8DYV6</accession>
<keyword evidence="7" id="KW-0677">Repeat</keyword>
<dbReference type="InterPro" id="IPR050647">
    <property type="entry name" value="Plant_LRR-RLKs"/>
</dbReference>
<evidence type="ECO:0000259" key="17">
    <source>
        <dbReference type="PROSITE" id="PS50011"/>
    </source>
</evidence>
<keyword evidence="4" id="KW-0808">Transferase</keyword>
<name>A0A1P8DYV6_9BRYO</name>
<evidence type="ECO:0000256" key="13">
    <source>
        <dbReference type="ARBA" id="ARBA00023170"/>
    </source>
</evidence>
<keyword evidence="14" id="KW-0325">Glycoprotein</keyword>
<evidence type="ECO:0000256" key="12">
    <source>
        <dbReference type="ARBA" id="ARBA00023136"/>
    </source>
</evidence>
<evidence type="ECO:0000256" key="4">
    <source>
        <dbReference type="ARBA" id="ARBA00022679"/>
    </source>
</evidence>
<evidence type="ECO:0000256" key="16">
    <source>
        <dbReference type="SAM" id="Phobius"/>
    </source>
</evidence>
<dbReference type="FunFam" id="1.10.510.10:FF:000146">
    <property type="entry name" value="LRR receptor-like serine/threonine-protein kinase IOS1"/>
    <property type="match status" value="1"/>
</dbReference>
<dbReference type="Gene3D" id="3.80.10.10">
    <property type="entry name" value="Ribonuclease Inhibitor"/>
    <property type="match status" value="1"/>
</dbReference>
<evidence type="ECO:0000256" key="15">
    <source>
        <dbReference type="PROSITE-ProRule" id="PRU10141"/>
    </source>
</evidence>
<organism evidence="18">
    <name type="scientific">Pohlia nutans</name>
    <dbReference type="NCBI Taxonomy" id="140635"/>
    <lineage>
        <taxon>Eukaryota</taxon>
        <taxon>Viridiplantae</taxon>
        <taxon>Streptophyta</taxon>
        <taxon>Embryophyta</taxon>
        <taxon>Bryophyta</taxon>
        <taxon>Bryophytina</taxon>
        <taxon>Bryopsida</taxon>
        <taxon>Bryidae</taxon>
        <taxon>Bryanae</taxon>
        <taxon>Bryales</taxon>
        <taxon>Mniaceae</taxon>
        <taxon>Pohlia</taxon>
    </lineage>
</organism>
<dbReference type="SUPFAM" id="SSF56112">
    <property type="entry name" value="Protein kinase-like (PK-like)"/>
    <property type="match status" value="1"/>
</dbReference>
<dbReference type="PROSITE" id="PS50011">
    <property type="entry name" value="PROTEIN_KINASE_DOM"/>
    <property type="match status" value="1"/>
</dbReference>
<keyword evidence="3" id="KW-0433">Leucine-rich repeat</keyword>
<keyword evidence="13 18" id="KW-0675">Receptor</keyword>
<dbReference type="EMBL" id="KX159235">
    <property type="protein sequence ID" value="APU94839.1"/>
    <property type="molecule type" value="mRNA"/>
</dbReference>
<keyword evidence="10 15" id="KW-0067">ATP-binding</keyword>
<dbReference type="Pfam" id="PF00069">
    <property type="entry name" value="Pkinase"/>
    <property type="match status" value="1"/>
</dbReference>
<keyword evidence="6" id="KW-0732">Signal</keyword>
<evidence type="ECO:0000313" key="18">
    <source>
        <dbReference type="EMBL" id="APU94839.1"/>
    </source>
</evidence>
<dbReference type="AlphaFoldDB" id="A0A1P8DYV6"/>
<feature type="binding site" evidence="15">
    <location>
        <position position="390"/>
    </location>
    <ligand>
        <name>ATP</name>
        <dbReference type="ChEBI" id="CHEBI:30616"/>
    </ligand>
</feature>
<comment type="similarity">
    <text evidence="2">Belongs to the protein kinase superfamily. Ser/Thr protein kinase family.</text>
</comment>
<dbReference type="GO" id="GO:0005524">
    <property type="term" value="F:ATP binding"/>
    <property type="evidence" value="ECO:0007669"/>
    <property type="project" value="UniProtKB-UniRule"/>
</dbReference>
<dbReference type="SMART" id="SM00220">
    <property type="entry name" value="S_TKc"/>
    <property type="match status" value="1"/>
</dbReference>
<keyword evidence="9 18" id="KW-0418">Kinase</keyword>
<feature type="domain" description="Protein kinase" evidence="17">
    <location>
        <begin position="358"/>
        <end position="634"/>
    </location>
</feature>
<dbReference type="GO" id="GO:0004672">
    <property type="term" value="F:protein kinase activity"/>
    <property type="evidence" value="ECO:0007669"/>
    <property type="project" value="InterPro"/>
</dbReference>
<evidence type="ECO:0000256" key="2">
    <source>
        <dbReference type="ARBA" id="ARBA00008684"/>
    </source>
</evidence>
<protein>
    <submittedName>
        <fullName evidence="18">Leucine-rich repeat receptor-like protein kinase</fullName>
    </submittedName>
</protein>
<keyword evidence="5 16" id="KW-0812">Transmembrane</keyword>
<dbReference type="InterPro" id="IPR011009">
    <property type="entry name" value="Kinase-like_dom_sf"/>
</dbReference>
<dbReference type="InterPro" id="IPR008271">
    <property type="entry name" value="Ser/Thr_kinase_AS"/>
</dbReference>
<dbReference type="FunFam" id="3.80.10.10:FF:000101">
    <property type="entry name" value="LRR receptor-like serine/threonine-protein kinase ERECTA"/>
    <property type="match status" value="1"/>
</dbReference>
<gene>
    <name evidence="18" type="primary">LRR-RLK11</name>
</gene>
<dbReference type="GO" id="GO:0016020">
    <property type="term" value="C:membrane"/>
    <property type="evidence" value="ECO:0007669"/>
    <property type="project" value="UniProtKB-SubCell"/>
</dbReference>
<keyword evidence="12 16" id="KW-0472">Membrane</keyword>
<keyword evidence="8 15" id="KW-0547">Nucleotide-binding</keyword>
<proteinExistence type="evidence at transcript level"/>
<dbReference type="InterPro" id="IPR000719">
    <property type="entry name" value="Prot_kinase_dom"/>
</dbReference>